<dbReference type="RefSeq" id="WP_064466343.1">
    <property type="nucleotide sequence ID" value="NZ_CP017080.1"/>
</dbReference>
<gene>
    <name evidence="1" type="ORF">ABE28_009255</name>
</gene>
<dbReference type="Proteomes" id="UP000077926">
    <property type="component" value="Chromosome"/>
</dbReference>
<dbReference type="EMBL" id="CP017080">
    <property type="protein sequence ID" value="AOH54535.1"/>
    <property type="molecule type" value="Genomic_DNA"/>
</dbReference>
<dbReference type="STRING" id="264697.ABE28_009255"/>
<accession>A0A1B3XMU7</accession>
<dbReference type="KEGG" id="bmur:ABE28_009255"/>
<sequence length="73" mass="8116">MLNIQITSTTIRYAEGVVSTVHVQFQSQDPEGTITLNGYIPLSAEEYEQNEALPALTEVVRTKLINRLQPEVG</sequence>
<evidence type="ECO:0000313" key="1">
    <source>
        <dbReference type="EMBL" id="AOH54535.1"/>
    </source>
</evidence>
<organism evidence="1 2">
    <name type="scientific">Peribacillus muralis</name>
    <dbReference type="NCBI Taxonomy" id="264697"/>
    <lineage>
        <taxon>Bacteria</taxon>
        <taxon>Bacillati</taxon>
        <taxon>Bacillota</taxon>
        <taxon>Bacilli</taxon>
        <taxon>Bacillales</taxon>
        <taxon>Bacillaceae</taxon>
        <taxon>Peribacillus</taxon>
    </lineage>
</organism>
<reference evidence="1 2" key="1">
    <citation type="submission" date="2016-08" db="EMBL/GenBank/DDBJ databases">
        <title>Complete genome sequence of Bacillus muralis G25-68, a strain with toxicity to nematodes.</title>
        <authorList>
            <person name="Zheng Z."/>
        </authorList>
    </citation>
    <scope>NUCLEOTIDE SEQUENCE [LARGE SCALE GENOMIC DNA]</scope>
    <source>
        <strain evidence="1 2">G25-68</strain>
    </source>
</reference>
<evidence type="ECO:0000313" key="2">
    <source>
        <dbReference type="Proteomes" id="UP000077926"/>
    </source>
</evidence>
<protein>
    <submittedName>
        <fullName evidence="1">Uncharacterized protein</fullName>
    </submittedName>
</protein>
<dbReference type="OrthoDB" id="2912248at2"/>
<proteinExistence type="predicted"/>
<name>A0A1B3XMU7_9BACI</name>
<dbReference type="AlphaFoldDB" id="A0A1B3XMU7"/>
<keyword evidence="2" id="KW-1185">Reference proteome</keyword>